<keyword evidence="4" id="KW-1185">Reference proteome</keyword>
<gene>
    <name evidence="3" type="ORF">INT43_007298</name>
</gene>
<dbReference type="OrthoDB" id="2119945at2759"/>
<dbReference type="Proteomes" id="UP000654370">
    <property type="component" value="Unassembled WGS sequence"/>
</dbReference>
<feature type="region of interest" description="Disordered" evidence="1">
    <location>
        <begin position="256"/>
        <end position="276"/>
    </location>
</feature>
<dbReference type="PANTHER" id="PTHR34826">
    <property type="entry name" value="UPF0590 PROTEIN C409.17C"/>
    <property type="match status" value="1"/>
</dbReference>
<accession>A0A8H7PYZ2</accession>
<protein>
    <recommendedName>
        <fullName evidence="2">Domain of unknown function at the cortex 1 domain-containing protein</fullName>
    </recommendedName>
</protein>
<reference evidence="3" key="1">
    <citation type="submission" date="2020-12" db="EMBL/GenBank/DDBJ databases">
        <title>Metabolic potential, ecology and presence of endohyphal bacteria is reflected in genomic diversity of Mucoromycotina.</title>
        <authorList>
            <person name="Muszewska A."/>
            <person name="Okrasinska A."/>
            <person name="Steczkiewicz K."/>
            <person name="Drgas O."/>
            <person name="Orlowska M."/>
            <person name="Perlinska-Lenart U."/>
            <person name="Aleksandrzak-Piekarczyk T."/>
            <person name="Szatraj K."/>
            <person name="Zielenkiewicz U."/>
            <person name="Pilsyk S."/>
            <person name="Malc E."/>
            <person name="Mieczkowski P."/>
            <person name="Kruszewska J.S."/>
            <person name="Biernat P."/>
            <person name="Pawlowska J."/>
        </authorList>
    </citation>
    <scope>NUCLEOTIDE SEQUENCE</scope>
    <source>
        <strain evidence="3">WA0000067209</strain>
    </source>
</reference>
<feature type="domain" description="Domain of unknown function at the cortex 1" evidence="2">
    <location>
        <begin position="9"/>
        <end position="251"/>
    </location>
</feature>
<comment type="caution">
    <text evidence="3">The sequence shown here is derived from an EMBL/GenBank/DDBJ whole genome shotgun (WGS) entry which is preliminary data.</text>
</comment>
<dbReference type="InterPro" id="IPR013897">
    <property type="entry name" value="Duc1"/>
</dbReference>
<dbReference type="Pfam" id="PF08588">
    <property type="entry name" value="Duc1"/>
    <property type="match status" value="1"/>
</dbReference>
<dbReference type="EMBL" id="JAEPQZ010000004">
    <property type="protein sequence ID" value="KAG2182368.1"/>
    <property type="molecule type" value="Genomic_DNA"/>
</dbReference>
<evidence type="ECO:0000256" key="1">
    <source>
        <dbReference type="SAM" id="MobiDB-lite"/>
    </source>
</evidence>
<dbReference type="AlphaFoldDB" id="A0A8H7PYZ2"/>
<sequence>MTTPFQNHRLQVRVGTSIDKLKKIVVNDDANPFELNSDAFKGRGVVRVRNFTGVNKAAASSSPYFDIYPDKFSIQLQGRFLVDTNADQIIFGNFFDAPLRLPPGTSIATKFAKWFDPAIELDLYADKPTAYSPLVVTMNSIDVKKLSDNLPSWPSPNGERIQEDAHLLKVTNGDRRKMLSTKSERQDIKISSDMVFSMDFYNPYLDFDKCAIQIPGFEISVLKYWDGQPLRYVAKMRDNSAIFFIIEFLLVEAQESDNNEKDEAENEDESLDNDID</sequence>
<dbReference type="PANTHER" id="PTHR34826:SF2">
    <property type="entry name" value="UPF0590 PROTEIN C409.17C"/>
    <property type="match status" value="1"/>
</dbReference>
<evidence type="ECO:0000313" key="3">
    <source>
        <dbReference type="EMBL" id="KAG2182368.1"/>
    </source>
</evidence>
<proteinExistence type="predicted"/>
<organism evidence="3 4">
    <name type="scientific">Mortierella isabellina</name>
    <name type="common">Filamentous fungus</name>
    <name type="synonym">Umbelopsis isabellina</name>
    <dbReference type="NCBI Taxonomy" id="91625"/>
    <lineage>
        <taxon>Eukaryota</taxon>
        <taxon>Fungi</taxon>
        <taxon>Fungi incertae sedis</taxon>
        <taxon>Mucoromycota</taxon>
        <taxon>Mucoromycotina</taxon>
        <taxon>Umbelopsidomycetes</taxon>
        <taxon>Umbelopsidales</taxon>
        <taxon>Umbelopsidaceae</taxon>
        <taxon>Umbelopsis</taxon>
    </lineage>
</organism>
<evidence type="ECO:0000259" key="2">
    <source>
        <dbReference type="Pfam" id="PF08588"/>
    </source>
</evidence>
<evidence type="ECO:0000313" key="4">
    <source>
        <dbReference type="Proteomes" id="UP000654370"/>
    </source>
</evidence>
<name>A0A8H7PYZ2_MORIS</name>